<dbReference type="AlphaFoldDB" id="A0A813D452"/>
<accession>A0A813D452</accession>
<protein>
    <recommendedName>
        <fullName evidence="3">Plant heme peroxidase family profile domain-containing protein</fullName>
    </recommendedName>
</protein>
<proteinExistence type="inferred from homology"/>
<dbReference type="InterPro" id="IPR044831">
    <property type="entry name" value="Ccp1-like"/>
</dbReference>
<dbReference type="InterPro" id="IPR002016">
    <property type="entry name" value="Haem_peroxidase"/>
</dbReference>
<evidence type="ECO:0000313" key="4">
    <source>
        <dbReference type="EMBL" id="CAE8583072.1"/>
    </source>
</evidence>
<dbReference type="SUPFAM" id="SSF48113">
    <property type="entry name" value="Heme-dependent peroxidases"/>
    <property type="match status" value="1"/>
</dbReference>
<gene>
    <name evidence="4" type="ORF">PGLA1383_LOCUS2060</name>
</gene>
<dbReference type="PROSITE" id="PS50873">
    <property type="entry name" value="PEROXIDASE_4"/>
    <property type="match status" value="1"/>
</dbReference>
<evidence type="ECO:0000256" key="1">
    <source>
        <dbReference type="ARBA" id="ARBA00023002"/>
    </source>
</evidence>
<dbReference type="EMBL" id="CAJNNV010000591">
    <property type="protein sequence ID" value="CAE8583072.1"/>
    <property type="molecule type" value="Genomic_DNA"/>
</dbReference>
<feature type="domain" description="Plant heme peroxidase family profile" evidence="3">
    <location>
        <begin position="155"/>
        <end position="390"/>
    </location>
</feature>
<dbReference type="OMA" id="DNGPAQG"/>
<keyword evidence="5" id="KW-1185">Reference proteome</keyword>
<dbReference type="GO" id="GO:0020037">
    <property type="term" value="F:heme binding"/>
    <property type="evidence" value="ECO:0007669"/>
    <property type="project" value="InterPro"/>
</dbReference>
<organism evidence="4 5">
    <name type="scientific">Polarella glacialis</name>
    <name type="common">Dinoflagellate</name>
    <dbReference type="NCBI Taxonomy" id="89957"/>
    <lineage>
        <taxon>Eukaryota</taxon>
        <taxon>Sar</taxon>
        <taxon>Alveolata</taxon>
        <taxon>Dinophyceae</taxon>
        <taxon>Suessiales</taxon>
        <taxon>Suessiaceae</taxon>
        <taxon>Polarella</taxon>
    </lineage>
</organism>
<comment type="caution">
    <text evidence="4">The sequence shown here is derived from an EMBL/GenBank/DDBJ whole genome shotgun (WGS) entry which is preliminary data.</text>
</comment>
<dbReference type="Gene3D" id="1.10.520.10">
    <property type="match status" value="1"/>
</dbReference>
<dbReference type="PANTHER" id="PTHR31356:SF66">
    <property type="entry name" value="CATALASE-PEROXIDASE"/>
    <property type="match status" value="1"/>
</dbReference>
<dbReference type="PRINTS" id="PR00458">
    <property type="entry name" value="PEROXIDASE"/>
</dbReference>
<dbReference type="InterPro" id="IPR010255">
    <property type="entry name" value="Haem_peroxidase_sf"/>
</dbReference>
<evidence type="ECO:0000313" key="5">
    <source>
        <dbReference type="Proteomes" id="UP000654075"/>
    </source>
</evidence>
<name>A0A813D452_POLGL</name>
<dbReference type="GO" id="GO:0004601">
    <property type="term" value="F:peroxidase activity"/>
    <property type="evidence" value="ECO:0007669"/>
    <property type="project" value="InterPro"/>
</dbReference>
<dbReference type="PRINTS" id="PR00459">
    <property type="entry name" value="ASPEROXIDASE"/>
</dbReference>
<dbReference type="OrthoDB" id="2859658at2759"/>
<dbReference type="PANTHER" id="PTHR31356">
    <property type="entry name" value="THYLAKOID LUMENAL 29 KDA PROTEIN, CHLOROPLASTIC-RELATED"/>
    <property type="match status" value="1"/>
</dbReference>
<keyword evidence="1" id="KW-0560">Oxidoreductase</keyword>
<evidence type="ECO:0000256" key="2">
    <source>
        <dbReference type="RuleBase" id="RU004241"/>
    </source>
</evidence>
<sequence>MAFEMLTTMRFWMSCTSCAMYALVTSSSQFGSSSRWFLKPSNHSHLWHSELKAMGAAMSDGCFAMFGPPDPRIRELQKCKEELKDFIQKRSCHPILLRLAWHDSGTYDQRLDNFPARGGATGSIRFDPEMNSAANAGMSKALDFLTKFAEKYPYVSWGDLIQLAAATAIECAGGPVIDMRYGRVAVGSEPEQEQCSAQSSFIFRAGADLPEAELEPAVGVEQQQQQQQQQQVGVEAAARQLRKIFSEKLGFTDQEIVALAGARTIGRAFKERGGSCSFGYGDQAASKYTKSSSKMWEDHSAGCGIAGGAAWTRNWLTFDNSYFTNHMDAMEDDDLLWFAMDAALQADAGFKPTFELYAKDQAVFFRDYANAHKKLSELGSKFEPAEGIKI</sequence>
<reference evidence="4" key="1">
    <citation type="submission" date="2021-02" db="EMBL/GenBank/DDBJ databases">
        <authorList>
            <person name="Dougan E. K."/>
            <person name="Rhodes N."/>
            <person name="Thang M."/>
            <person name="Chan C."/>
        </authorList>
    </citation>
    <scope>NUCLEOTIDE SEQUENCE</scope>
</reference>
<dbReference type="InterPro" id="IPR002207">
    <property type="entry name" value="Peroxidase_I"/>
</dbReference>
<comment type="similarity">
    <text evidence="2">Belongs to the peroxidase family.</text>
</comment>
<dbReference type="GO" id="GO:0034599">
    <property type="term" value="P:cellular response to oxidative stress"/>
    <property type="evidence" value="ECO:0007669"/>
    <property type="project" value="InterPro"/>
</dbReference>
<dbReference type="Pfam" id="PF00141">
    <property type="entry name" value="peroxidase"/>
    <property type="match status" value="1"/>
</dbReference>
<dbReference type="Gene3D" id="1.10.420.10">
    <property type="entry name" value="Peroxidase, domain 2"/>
    <property type="match status" value="1"/>
</dbReference>
<dbReference type="GO" id="GO:0042744">
    <property type="term" value="P:hydrogen peroxide catabolic process"/>
    <property type="evidence" value="ECO:0007669"/>
    <property type="project" value="TreeGrafter"/>
</dbReference>
<dbReference type="GO" id="GO:0000302">
    <property type="term" value="P:response to reactive oxygen species"/>
    <property type="evidence" value="ECO:0007669"/>
    <property type="project" value="TreeGrafter"/>
</dbReference>
<dbReference type="Proteomes" id="UP000654075">
    <property type="component" value="Unassembled WGS sequence"/>
</dbReference>
<evidence type="ECO:0000259" key="3">
    <source>
        <dbReference type="PROSITE" id="PS50873"/>
    </source>
</evidence>